<evidence type="ECO:0000313" key="2">
    <source>
        <dbReference type="EMBL" id="TCS37463.1"/>
    </source>
</evidence>
<comment type="caution">
    <text evidence="2">The sequence shown here is derived from an EMBL/GenBank/DDBJ whole genome shotgun (WGS) entry which is preliminary data.</text>
</comment>
<evidence type="ECO:0000313" key="3">
    <source>
        <dbReference type="Proteomes" id="UP000295382"/>
    </source>
</evidence>
<keyword evidence="1" id="KW-0812">Transmembrane</keyword>
<protein>
    <submittedName>
        <fullName evidence="2">Uncharacterized protein</fullName>
    </submittedName>
</protein>
<organism evidence="2 3">
    <name type="scientific">Paucimonas lemoignei</name>
    <name type="common">Pseudomonas lemoignei</name>
    <dbReference type="NCBI Taxonomy" id="29443"/>
    <lineage>
        <taxon>Bacteria</taxon>
        <taxon>Pseudomonadati</taxon>
        <taxon>Pseudomonadota</taxon>
        <taxon>Betaproteobacteria</taxon>
        <taxon>Burkholderiales</taxon>
        <taxon>Burkholderiaceae</taxon>
        <taxon>Paucimonas</taxon>
    </lineage>
</organism>
<reference evidence="2 3" key="1">
    <citation type="submission" date="2019-03" db="EMBL/GenBank/DDBJ databases">
        <title>Genomic Encyclopedia of Type Strains, Phase IV (KMG-IV): sequencing the most valuable type-strain genomes for metagenomic binning, comparative biology and taxonomic classification.</title>
        <authorList>
            <person name="Goeker M."/>
        </authorList>
    </citation>
    <scope>NUCLEOTIDE SEQUENCE [LARGE SCALE GENOMIC DNA]</scope>
    <source>
        <strain evidence="2 3">DSM 7445</strain>
    </source>
</reference>
<sequence>MKRAWNAVMHVEHGWLARHQYANLAIIFAIVTLAPGVIEWMI</sequence>
<dbReference type="EMBL" id="SLZQ01000004">
    <property type="protein sequence ID" value="TCS37463.1"/>
    <property type="molecule type" value="Genomic_DNA"/>
</dbReference>
<proteinExistence type="predicted"/>
<keyword evidence="3" id="KW-1185">Reference proteome</keyword>
<dbReference type="AlphaFoldDB" id="A0A4R3HXV6"/>
<evidence type="ECO:0000256" key="1">
    <source>
        <dbReference type="SAM" id="Phobius"/>
    </source>
</evidence>
<accession>A0A4R3HXV6</accession>
<keyword evidence="1" id="KW-0472">Membrane</keyword>
<dbReference type="Proteomes" id="UP000295382">
    <property type="component" value="Unassembled WGS sequence"/>
</dbReference>
<keyword evidence="1" id="KW-1133">Transmembrane helix</keyword>
<name>A0A4R3HXV6_PAULE</name>
<feature type="transmembrane region" description="Helical" evidence="1">
    <location>
        <begin position="21"/>
        <end position="38"/>
    </location>
</feature>
<gene>
    <name evidence="2" type="ORF">EDC30_104267</name>
</gene>
<dbReference type="RefSeq" id="WP_279389753.1">
    <property type="nucleotide sequence ID" value="NZ_SLZQ01000004.1"/>
</dbReference>